<protein>
    <submittedName>
        <fullName evidence="10">Quinol:cytochrome c oxidoreductase pentaheme cytochrome subunit</fullName>
    </submittedName>
</protein>
<comment type="caution">
    <text evidence="10">The sequence shown here is derived from an EMBL/GenBank/DDBJ whole genome shotgun (WGS) entry which is preliminary data.</text>
</comment>
<evidence type="ECO:0000256" key="7">
    <source>
        <dbReference type="SAM" id="Phobius"/>
    </source>
</evidence>
<feature type="transmembrane region" description="Helical" evidence="7">
    <location>
        <begin position="220"/>
        <end position="241"/>
    </location>
</feature>
<evidence type="ECO:0000256" key="8">
    <source>
        <dbReference type="SAM" id="SignalP"/>
    </source>
</evidence>
<evidence type="ECO:0000256" key="1">
    <source>
        <dbReference type="ARBA" id="ARBA00022448"/>
    </source>
</evidence>
<dbReference type="OrthoDB" id="9782196at2"/>
<dbReference type="Pfam" id="PF00034">
    <property type="entry name" value="Cytochrom_C"/>
    <property type="match status" value="1"/>
</dbReference>
<keyword evidence="2 6" id="KW-0349">Heme</keyword>
<keyword evidence="1" id="KW-0813">Transport</keyword>
<name>A0A3M0AF33_9FLAO</name>
<dbReference type="InterPro" id="IPR036909">
    <property type="entry name" value="Cyt_c-like_dom_sf"/>
</dbReference>
<proteinExistence type="predicted"/>
<dbReference type="PROSITE" id="PS51007">
    <property type="entry name" value="CYTC"/>
    <property type="match status" value="1"/>
</dbReference>
<dbReference type="Proteomes" id="UP000280368">
    <property type="component" value="Unassembled WGS sequence"/>
</dbReference>
<dbReference type="SUPFAM" id="SSF46626">
    <property type="entry name" value="Cytochrome c"/>
    <property type="match status" value="1"/>
</dbReference>
<feature type="domain" description="Cytochrome c" evidence="9">
    <location>
        <begin position="49"/>
        <end position="141"/>
    </location>
</feature>
<gene>
    <name evidence="10" type="ORF">BC961_0161</name>
</gene>
<keyword evidence="5 6" id="KW-0408">Iron</keyword>
<feature type="chain" id="PRO_5018211437" evidence="8">
    <location>
        <begin position="31"/>
        <end position="442"/>
    </location>
</feature>
<feature type="signal peptide" evidence="8">
    <location>
        <begin position="1"/>
        <end position="30"/>
    </location>
</feature>
<dbReference type="InterPro" id="IPR036280">
    <property type="entry name" value="Multihaem_cyt_sf"/>
</dbReference>
<evidence type="ECO:0000256" key="6">
    <source>
        <dbReference type="PROSITE-ProRule" id="PRU00433"/>
    </source>
</evidence>
<evidence type="ECO:0000313" key="10">
    <source>
        <dbReference type="EMBL" id="RMA77812.1"/>
    </source>
</evidence>
<dbReference type="SUPFAM" id="SSF48695">
    <property type="entry name" value="Multiheme cytochromes"/>
    <property type="match status" value="1"/>
</dbReference>
<keyword evidence="11" id="KW-1185">Reference proteome</keyword>
<dbReference type="AlphaFoldDB" id="A0A3M0AF33"/>
<evidence type="ECO:0000256" key="2">
    <source>
        <dbReference type="ARBA" id="ARBA00022617"/>
    </source>
</evidence>
<evidence type="ECO:0000259" key="9">
    <source>
        <dbReference type="PROSITE" id="PS51007"/>
    </source>
</evidence>
<sequence length="442" mass="48095">MKKVGNHNSIAKKLFIGLALSLIFSLNSFAQDAAPVADDAAAPAATSGGDAVKGKELFNANCAACHKMDAKATGPALRGVAGKYDTPWLYKWIRNSSELIKSGDAQAVKVYNENNKAVMSAFPQLSDSDIDNILAYTSEPKVEAPAAAAGTVAVPGTSVSDSGISNNIILGALALVMVVLVVMLFLVNKVLSKVAKVNGIEVEPKTATTPIWKAFVRNQFLVLVTAIFLLLASAYFVYGFLMQIGVDQDYAPIQPIHYSHRIHAGDNEINCKYCHSAARVSKNAGIPSLNVCMNCHKNIGEVAESTATPEYSKAFYDEQIQKLYTAVGWDPASQSYTGKTQPVKWVRIHNLPDFVYFNHSQHVTVAGIECQTCHGPVQEYEIQKQFAPLTMGWCIDCHRKTDVKMEGNEYYTKIHAELSKKYGVEKLTAAQMGGLECGKCHY</sequence>
<evidence type="ECO:0000256" key="5">
    <source>
        <dbReference type="ARBA" id="ARBA00023004"/>
    </source>
</evidence>
<feature type="transmembrane region" description="Helical" evidence="7">
    <location>
        <begin position="168"/>
        <end position="187"/>
    </location>
</feature>
<dbReference type="PANTHER" id="PTHR39425">
    <property type="entry name" value="LIPOPROTEIN CYTOCHROME C"/>
    <property type="match status" value="1"/>
</dbReference>
<organism evidence="10 11">
    <name type="scientific">Flavobacterium weaverense</name>
    <dbReference type="NCBI Taxonomy" id="271156"/>
    <lineage>
        <taxon>Bacteria</taxon>
        <taxon>Pseudomonadati</taxon>
        <taxon>Bacteroidota</taxon>
        <taxon>Flavobacteriia</taxon>
        <taxon>Flavobacteriales</taxon>
        <taxon>Flavobacteriaceae</taxon>
        <taxon>Flavobacterium</taxon>
    </lineage>
</organism>
<keyword evidence="3 6" id="KW-0479">Metal-binding</keyword>
<keyword evidence="4" id="KW-0249">Electron transport</keyword>
<dbReference type="Gene3D" id="1.10.760.10">
    <property type="entry name" value="Cytochrome c-like domain"/>
    <property type="match status" value="1"/>
</dbReference>
<dbReference type="GO" id="GO:0046872">
    <property type="term" value="F:metal ion binding"/>
    <property type="evidence" value="ECO:0007669"/>
    <property type="project" value="UniProtKB-KW"/>
</dbReference>
<dbReference type="InterPro" id="IPR020942">
    <property type="entry name" value="Cyt_c_III_dom"/>
</dbReference>
<evidence type="ECO:0000313" key="11">
    <source>
        <dbReference type="Proteomes" id="UP000280368"/>
    </source>
</evidence>
<keyword evidence="7" id="KW-0812">Transmembrane</keyword>
<dbReference type="EMBL" id="REFH01000007">
    <property type="protein sequence ID" value="RMA77812.1"/>
    <property type="molecule type" value="Genomic_DNA"/>
</dbReference>
<dbReference type="GO" id="GO:0020037">
    <property type="term" value="F:heme binding"/>
    <property type="evidence" value="ECO:0007669"/>
    <property type="project" value="InterPro"/>
</dbReference>
<dbReference type="Gene3D" id="3.90.10.10">
    <property type="entry name" value="Cytochrome C3"/>
    <property type="match status" value="2"/>
</dbReference>
<evidence type="ECO:0000256" key="3">
    <source>
        <dbReference type="ARBA" id="ARBA00022723"/>
    </source>
</evidence>
<dbReference type="Pfam" id="PF02085">
    <property type="entry name" value="Cytochrom_CIII"/>
    <property type="match status" value="1"/>
</dbReference>
<dbReference type="CDD" id="cd08168">
    <property type="entry name" value="Cytochrom_C3"/>
    <property type="match status" value="1"/>
</dbReference>
<accession>A0A3M0AF33</accession>
<evidence type="ECO:0000256" key="4">
    <source>
        <dbReference type="ARBA" id="ARBA00022982"/>
    </source>
</evidence>
<keyword evidence="8" id="KW-0732">Signal</keyword>
<dbReference type="InterPro" id="IPR009056">
    <property type="entry name" value="Cyt_c-like_dom"/>
</dbReference>
<keyword evidence="7" id="KW-0472">Membrane</keyword>
<dbReference type="PANTHER" id="PTHR39425:SF1">
    <property type="entry name" value="CYTOCHROME C7-LIKE DOMAIN-CONTAINING PROTEIN"/>
    <property type="match status" value="1"/>
</dbReference>
<dbReference type="RefSeq" id="WP_121923952.1">
    <property type="nucleotide sequence ID" value="NZ_CBCSGA010000002.1"/>
</dbReference>
<keyword evidence="7" id="KW-1133">Transmembrane helix</keyword>
<dbReference type="GO" id="GO:0009055">
    <property type="term" value="F:electron transfer activity"/>
    <property type="evidence" value="ECO:0007669"/>
    <property type="project" value="InterPro"/>
</dbReference>
<reference evidence="10 11" key="1">
    <citation type="submission" date="2018-10" db="EMBL/GenBank/DDBJ databases">
        <title>Genomic Encyclopedia of Archaeal and Bacterial Type Strains, Phase II (KMG-II): from individual species to whole genera.</title>
        <authorList>
            <person name="Goeker M."/>
        </authorList>
    </citation>
    <scope>NUCLEOTIDE SEQUENCE [LARGE SCALE GENOMIC DNA]</scope>
    <source>
        <strain evidence="10 11">DSM 19727</strain>
    </source>
</reference>